<keyword evidence="3" id="KW-1185">Reference proteome</keyword>
<proteinExistence type="predicted"/>
<name>M1Z071_NITG3</name>
<organism evidence="2 3">
    <name type="scientific">Nitrospina gracilis (strain 3/211)</name>
    <dbReference type="NCBI Taxonomy" id="1266370"/>
    <lineage>
        <taxon>Bacteria</taxon>
        <taxon>Pseudomonadati</taxon>
        <taxon>Nitrospinota/Tectimicrobiota group</taxon>
        <taxon>Nitrospinota</taxon>
        <taxon>Nitrospinia</taxon>
        <taxon>Nitrospinales</taxon>
        <taxon>Nitrospinaceae</taxon>
        <taxon>Nitrospina</taxon>
    </lineage>
</organism>
<evidence type="ECO:0000313" key="2">
    <source>
        <dbReference type="EMBL" id="CCQ91388.1"/>
    </source>
</evidence>
<evidence type="ECO:0000256" key="1">
    <source>
        <dbReference type="SAM" id="Phobius"/>
    </source>
</evidence>
<keyword evidence="1" id="KW-0812">Transmembrane</keyword>
<dbReference type="InParanoid" id="M1Z071"/>
<feature type="transmembrane region" description="Helical" evidence="1">
    <location>
        <begin position="6"/>
        <end position="27"/>
    </location>
</feature>
<keyword evidence="1" id="KW-1133">Transmembrane helix</keyword>
<dbReference type="STRING" id="1266370.NITGR_650013"/>
<accession>M1Z071</accession>
<dbReference type="AlphaFoldDB" id="M1Z071"/>
<dbReference type="EMBL" id="CAQJ01000072">
    <property type="protein sequence ID" value="CCQ91388.1"/>
    <property type="molecule type" value="Genomic_DNA"/>
</dbReference>
<comment type="caution">
    <text evidence="2">The sequence shown here is derived from an EMBL/GenBank/DDBJ whole genome shotgun (WGS) entry which is preliminary data.</text>
</comment>
<dbReference type="Proteomes" id="UP000011704">
    <property type="component" value="Unassembled WGS sequence"/>
</dbReference>
<keyword evidence="1" id="KW-0472">Membrane</keyword>
<reference evidence="2 3" key="1">
    <citation type="journal article" date="2013" name="Front. Microbiol.">
        <title>The genome of Nitrospina gracilis illuminates the metabolism and evolution of the major marine nitrite oxidizer.</title>
        <authorList>
            <person name="Luecker S."/>
            <person name="Nowka B."/>
            <person name="Rattei T."/>
            <person name="Spieck E."/>
            <person name="and Daims H."/>
        </authorList>
    </citation>
    <scope>NUCLEOTIDE SEQUENCE [LARGE SCALE GENOMIC DNA]</scope>
    <source>
        <strain evidence="2 3">3/211</strain>
    </source>
</reference>
<protein>
    <submittedName>
        <fullName evidence="2">Uncharacterized protein</fullName>
    </submittedName>
</protein>
<dbReference type="HOGENOM" id="CLU_3357297_0_0_0"/>
<gene>
    <name evidence="2" type="ORF">NITGR_650013</name>
</gene>
<evidence type="ECO:0000313" key="3">
    <source>
        <dbReference type="Proteomes" id="UP000011704"/>
    </source>
</evidence>
<sequence>MVVDTLNCLLVWGLVGVAVLGFLFYYISEKNKANNA</sequence>